<dbReference type="InterPro" id="IPR035647">
    <property type="entry name" value="EFG_III/V"/>
</dbReference>
<dbReference type="PANTHER" id="PTHR43636:SF2">
    <property type="entry name" value="ELONGATION FACTOR G, MITOCHONDRIAL"/>
    <property type="match status" value="1"/>
</dbReference>
<dbReference type="NCBIfam" id="TIGR00484">
    <property type="entry name" value="EF-G"/>
    <property type="match status" value="1"/>
</dbReference>
<feature type="binding site" evidence="6">
    <location>
        <begin position="168"/>
        <end position="171"/>
    </location>
    <ligand>
        <name>GTP</name>
        <dbReference type="ChEBI" id="CHEBI:37565"/>
    </ligand>
</feature>
<feature type="binding site" evidence="6">
    <location>
        <begin position="43"/>
        <end position="50"/>
    </location>
    <ligand>
        <name>GTP</name>
        <dbReference type="ChEBI" id="CHEBI:37565"/>
    </ligand>
</feature>
<organism evidence="8">
    <name type="scientific">Alexandrium monilatum</name>
    <dbReference type="NCBI Taxonomy" id="311494"/>
    <lineage>
        <taxon>Eukaryota</taxon>
        <taxon>Sar</taxon>
        <taxon>Alveolata</taxon>
        <taxon>Dinophyceae</taxon>
        <taxon>Gonyaulacales</taxon>
        <taxon>Pyrocystaceae</taxon>
        <taxon>Alexandrium</taxon>
    </lineage>
</organism>
<dbReference type="InterPro" id="IPR005517">
    <property type="entry name" value="Transl_elong_EFG/EF2_IV"/>
</dbReference>
<reference evidence="8" key="1">
    <citation type="submission" date="2021-01" db="EMBL/GenBank/DDBJ databases">
        <authorList>
            <person name="Corre E."/>
            <person name="Pelletier E."/>
            <person name="Niang G."/>
            <person name="Scheremetjew M."/>
            <person name="Finn R."/>
            <person name="Kale V."/>
            <person name="Holt S."/>
            <person name="Cochrane G."/>
            <person name="Meng A."/>
            <person name="Brown T."/>
            <person name="Cohen L."/>
        </authorList>
    </citation>
    <scope>NUCLEOTIDE SEQUENCE</scope>
    <source>
        <strain evidence="8">CCMP3105</strain>
    </source>
</reference>
<dbReference type="Pfam" id="PF14492">
    <property type="entry name" value="EFG_III"/>
    <property type="match status" value="1"/>
</dbReference>
<dbReference type="PRINTS" id="PR00315">
    <property type="entry name" value="ELONGATNFCT"/>
</dbReference>
<dbReference type="InterPro" id="IPR000640">
    <property type="entry name" value="EFG_V-like"/>
</dbReference>
<dbReference type="Gene3D" id="3.40.50.300">
    <property type="entry name" value="P-loop containing nucleotide triphosphate hydrolases"/>
    <property type="match status" value="1"/>
</dbReference>
<dbReference type="Pfam" id="PF00009">
    <property type="entry name" value="GTP_EFTU"/>
    <property type="match status" value="1"/>
</dbReference>
<accession>A0A7S4PW82</accession>
<evidence type="ECO:0000256" key="6">
    <source>
        <dbReference type="HAMAP-Rule" id="MF_03061"/>
    </source>
</evidence>
<dbReference type="SMART" id="SM00889">
    <property type="entry name" value="EFG_IV"/>
    <property type="match status" value="1"/>
</dbReference>
<keyword evidence="5 6" id="KW-0342">GTP-binding</keyword>
<dbReference type="GO" id="GO:0003924">
    <property type="term" value="F:GTPase activity"/>
    <property type="evidence" value="ECO:0007669"/>
    <property type="project" value="UniProtKB-UniRule"/>
</dbReference>
<comment type="similarity">
    <text evidence="6">Belongs to the GTP-binding elongation factor family. EF-G/EF-2 subfamily.</text>
</comment>
<dbReference type="InterPro" id="IPR000795">
    <property type="entry name" value="T_Tr_GTP-bd_dom"/>
</dbReference>
<dbReference type="Gene3D" id="3.30.70.240">
    <property type="match status" value="1"/>
</dbReference>
<dbReference type="Gene3D" id="2.40.30.10">
    <property type="entry name" value="Translation factors"/>
    <property type="match status" value="1"/>
</dbReference>
<keyword evidence="4 6" id="KW-0648">Protein biosynthesis</keyword>
<name>A0A7S4PW82_9DINO</name>
<dbReference type="SUPFAM" id="SSF54980">
    <property type="entry name" value="EF-G C-terminal domain-like"/>
    <property type="match status" value="2"/>
</dbReference>
<dbReference type="SUPFAM" id="SSF54211">
    <property type="entry name" value="Ribosomal protein S5 domain 2-like"/>
    <property type="match status" value="1"/>
</dbReference>
<feature type="domain" description="Tr-type G" evidence="7">
    <location>
        <begin position="34"/>
        <end position="315"/>
    </location>
</feature>
<dbReference type="InterPro" id="IPR041095">
    <property type="entry name" value="EFG_II"/>
</dbReference>
<dbReference type="Pfam" id="PF00679">
    <property type="entry name" value="EFG_C"/>
    <property type="match status" value="1"/>
</dbReference>
<dbReference type="GO" id="GO:0003746">
    <property type="term" value="F:translation elongation factor activity"/>
    <property type="evidence" value="ECO:0007669"/>
    <property type="project" value="UniProtKB-UniRule"/>
</dbReference>
<sequence length="737" mass="82659">MVVAMLRIGRACRRTITVFPLSLRVHRSFATAINDIRNFGISAHIDSGKTTLTERILFYTGRIKEIHEVRGKDGVGAKMDHMELEREKGITITSAATYCSWKSQGKDHHLNLIDTPGHVDFTIEVERALRVLDGAVMVCCGVGGVQSQTITVDRQMKRYEVPRIIFVNKLDRYGADPLHVLGQVRKKLGLTSQAIQIPIGEEDNFMGVCDVITRKACLFEGSNGLTQRIVDIPEALQERVAETRAELLEVLADLDDQFAEIYLEHDDVPEDAIHAAIRRQTLARKFCPLMMGSAMKNKGVQNLLDAICRYLPSPMDRRNVALNADNEEEEVTLKTTPDAPLVGYAFKIQDHPQAGQVTYMRIYQGKISKNDQVVNMMNQKRLGVKRLVRMHSEEVKDVPSAVAGDIVALAGVDCDSGVTFTDGKQKVSCSSMFVPDPVMSLSVSAGRDDQARFQKALRRFQREDPTFRVEVKEDTKETIISGMGELHLDIYCERMRREYKVESLETGEPKVNYRETITQKAMYDYTHKRQTGGRGQYGKVIGYFEPIPDEEKADFKEGIDFVSKLSGNEIPPNYVPAIEKGFRSITSKGLLTGNPLIHMRCVLEDGAAHDVDSSSEAFQAAAAGAFENFYNEAGPVVLEPLMLVEVTFPTEFQSQALQTLNQREGSIQSTRAVSGDTSMVEAIVPLRRMFGYSSELRSVTQGQGEFSMEFQEYEHMPSQKQEELVLQSRQQRFQARA</sequence>
<comment type="function">
    <text evidence="6">Mitochondrial GTPase that catalyzes the GTP-dependent ribosomal translocation step during translation elongation. During this step, the ribosome changes from the pre-translocational (PRE) to the post-translocational (POST) state as the newly formed A-site-bound peptidyl-tRNA and P-site-bound deacylated tRNA move to the P and E sites, respectively. Catalyzes the coordinated movement of the two tRNA molecules, the mRNA and conformational changes in the ribosome.</text>
</comment>
<dbReference type="GO" id="GO:0005739">
    <property type="term" value="C:mitochondrion"/>
    <property type="evidence" value="ECO:0007669"/>
    <property type="project" value="UniProtKB-SubCell"/>
</dbReference>
<dbReference type="GO" id="GO:0005525">
    <property type="term" value="F:GTP binding"/>
    <property type="evidence" value="ECO:0007669"/>
    <property type="project" value="UniProtKB-UniRule"/>
</dbReference>
<dbReference type="Gene3D" id="3.30.230.10">
    <property type="match status" value="1"/>
</dbReference>
<dbReference type="Pfam" id="PF03144">
    <property type="entry name" value="GTP_EFTU_D2"/>
    <property type="match status" value="1"/>
</dbReference>
<keyword evidence="3 6" id="KW-0251">Elongation factor</keyword>
<dbReference type="SUPFAM" id="SSF52540">
    <property type="entry name" value="P-loop containing nucleoside triphosphate hydrolases"/>
    <property type="match status" value="1"/>
</dbReference>
<comment type="pathway">
    <text evidence="6">Protein biosynthesis; polypeptide chain elongation.</text>
</comment>
<gene>
    <name evidence="8" type="ORF">AMON00008_LOCUS3837</name>
</gene>
<dbReference type="PANTHER" id="PTHR43636">
    <property type="entry name" value="ELONGATION FACTOR G, MITOCHONDRIAL"/>
    <property type="match status" value="1"/>
</dbReference>
<dbReference type="GO" id="GO:0070125">
    <property type="term" value="P:mitochondrial translational elongation"/>
    <property type="evidence" value="ECO:0007669"/>
    <property type="project" value="UniProtKB-UniRule"/>
</dbReference>
<dbReference type="AlphaFoldDB" id="A0A7S4PW82"/>
<evidence type="ECO:0000256" key="4">
    <source>
        <dbReference type="ARBA" id="ARBA00022917"/>
    </source>
</evidence>
<evidence type="ECO:0000259" key="7">
    <source>
        <dbReference type="PROSITE" id="PS51722"/>
    </source>
</evidence>
<evidence type="ECO:0000256" key="2">
    <source>
        <dbReference type="ARBA" id="ARBA00022741"/>
    </source>
</evidence>
<dbReference type="UniPathway" id="UPA00345"/>
<dbReference type="InterPro" id="IPR009000">
    <property type="entry name" value="Transl_B-barrel_sf"/>
</dbReference>
<dbReference type="InterPro" id="IPR020568">
    <property type="entry name" value="Ribosomal_Su5_D2-typ_SF"/>
</dbReference>
<keyword evidence="6" id="KW-0496">Mitochondrion</keyword>
<dbReference type="InterPro" id="IPR027417">
    <property type="entry name" value="P-loop_NTPase"/>
</dbReference>
<dbReference type="InterPro" id="IPR004161">
    <property type="entry name" value="EFTu-like_2"/>
</dbReference>
<dbReference type="HAMAP" id="MF_00054_B">
    <property type="entry name" value="EF_G_EF_2_B"/>
    <property type="match status" value="1"/>
</dbReference>
<dbReference type="InterPro" id="IPR014721">
    <property type="entry name" value="Ribsml_uS5_D2-typ_fold_subgr"/>
</dbReference>
<dbReference type="EMBL" id="HBNR01005754">
    <property type="protein sequence ID" value="CAE4564218.1"/>
    <property type="molecule type" value="Transcribed_RNA"/>
</dbReference>
<dbReference type="FunFam" id="3.30.70.240:FF:000001">
    <property type="entry name" value="Elongation factor G"/>
    <property type="match status" value="1"/>
</dbReference>
<evidence type="ECO:0000256" key="3">
    <source>
        <dbReference type="ARBA" id="ARBA00022768"/>
    </source>
</evidence>
<keyword evidence="2 6" id="KW-0547">Nucleotide-binding</keyword>
<dbReference type="FunFam" id="2.40.30.10:FF:000022">
    <property type="entry name" value="Elongation factor G, mitochondrial"/>
    <property type="match status" value="1"/>
</dbReference>
<dbReference type="InterPro" id="IPR005225">
    <property type="entry name" value="Small_GTP-bd"/>
</dbReference>
<proteinExistence type="inferred from homology"/>
<dbReference type="Gene3D" id="3.30.70.870">
    <property type="entry name" value="Elongation Factor G (Translational Gtpase), domain 3"/>
    <property type="match status" value="1"/>
</dbReference>
<feature type="binding site" evidence="6">
    <location>
        <begin position="114"/>
        <end position="118"/>
    </location>
    <ligand>
        <name>GTP</name>
        <dbReference type="ChEBI" id="CHEBI:37565"/>
    </ligand>
</feature>
<dbReference type="NCBIfam" id="TIGR00231">
    <property type="entry name" value="small_GTP"/>
    <property type="match status" value="1"/>
</dbReference>
<evidence type="ECO:0000313" key="8">
    <source>
        <dbReference type="EMBL" id="CAE4564218.1"/>
    </source>
</evidence>
<dbReference type="PROSITE" id="PS51722">
    <property type="entry name" value="G_TR_2"/>
    <property type="match status" value="1"/>
</dbReference>
<evidence type="ECO:0000256" key="1">
    <source>
        <dbReference type="ARBA" id="ARBA00005870"/>
    </source>
</evidence>
<dbReference type="FunFam" id="3.40.50.300:FF:000029">
    <property type="entry name" value="Elongation factor G"/>
    <property type="match status" value="1"/>
</dbReference>
<dbReference type="Pfam" id="PF03764">
    <property type="entry name" value="EFG_IV"/>
    <property type="match status" value="1"/>
</dbReference>
<dbReference type="NCBIfam" id="NF009381">
    <property type="entry name" value="PRK12740.1-5"/>
    <property type="match status" value="1"/>
</dbReference>
<dbReference type="InterPro" id="IPR009022">
    <property type="entry name" value="EFG_III"/>
</dbReference>
<comment type="subcellular location">
    <subcellularLocation>
        <location evidence="6">Mitochondrion</location>
    </subcellularLocation>
</comment>
<protein>
    <recommendedName>
        <fullName evidence="6">Elongation factor G, mitochondrial</fullName>
        <shortName evidence="6">EF-Gmt</shortName>
    </recommendedName>
    <alternativeName>
        <fullName evidence="6">Elongation factor G 1, mitochondrial</fullName>
        <shortName evidence="6">mEF-G 1</shortName>
    </alternativeName>
    <alternativeName>
        <fullName evidence="6">Elongation factor G1</fullName>
    </alternativeName>
</protein>
<dbReference type="SMART" id="SM00838">
    <property type="entry name" value="EFG_C"/>
    <property type="match status" value="1"/>
</dbReference>
<comment type="similarity">
    <text evidence="1">Belongs to the TRAFAC class translation factor GTPase superfamily. Classic translation factor GTPase family. EF-G/EF-2 subfamily.</text>
</comment>
<dbReference type="InterPro" id="IPR004540">
    <property type="entry name" value="Transl_elong_EFG/EF2"/>
</dbReference>
<evidence type="ECO:0000256" key="5">
    <source>
        <dbReference type="ARBA" id="ARBA00023134"/>
    </source>
</evidence>
<dbReference type="CDD" id="cd16262">
    <property type="entry name" value="EFG_III"/>
    <property type="match status" value="1"/>
</dbReference>
<dbReference type="FunFam" id="3.30.70.870:FF:000001">
    <property type="entry name" value="Elongation factor G"/>
    <property type="match status" value="1"/>
</dbReference>
<dbReference type="SUPFAM" id="SSF50447">
    <property type="entry name" value="Translation proteins"/>
    <property type="match status" value="1"/>
</dbReference>
<dbReference type="CDD" id="cd01886">
    <property type="entry name" value="EF-G"/>
    <property type="match status" value="1"/>
</dbReference>